<evidence type="ECO:0000256" key="3">
    <source>
        <dbReference type="ARBA" id="ARBA00023052"/>
    </source>
</evidence>
<dbReference type="SMART" id="SM00861">
    <property type="entry name" value="Transket_pyr"/>
    <property type="match status" value="1"/>
</dbReference>
<dbReference type="GO" id="GO:0016491">
    <property type="term" value="F:oxidoreductase activity"/>
    <property type="evidence" value="ECO:0007669"/>
    <property type="project" value="UniProtKB-KW"/>
</dbReference>
<sequence>MTERMFMQALGMGIAEEMRIDPKVFLMGEDVRASVYGAAAGLHDEFGDDRILNTPLSENGFFGAAVGAAAVGMRPVVETLTSFMWVGMDQLVSQAAKMRYMFGGQATLPVVYRAVMYYGGGSAAHHSDRSYPVFMNIGGLKVVTPGTAADAKGLMKTAIRDNDPVIMFEDGTLLPTRGEVPDDPDFTVPFGVANILREGTDVTVVAIAGSVPHAVAAADEMAAEGVSVEVLDPRTLVPLDKDAILNSVGKTGRLVVADPAAKVCSAASEIMSIVGEEAFWDLQAPMQKAASKQVHIPFSPSLEKLVYPTKYSIVESIKKTMG</sequence>
<dbReference type="AlphaFoldDB" id="A0AAJ5ZEB7"/>
<organism evidence="6 7">
    <name type="scientific">Candidatus Lucifugimonas marina</name>
    <dbReference type="NCBI Taxonomy" id="3038979"/>
    <lineage>
        <taxon>Bacteria</taxon>
        <taxon>Bacillati</taxon>
        <taxon>Chloroflexota</taxon>
        <taxon>Dehalococcoidia</taxon>
        <taxon>SAR202 cluster</taxon>
        <taxon>Candidatus Lucifugimonadales</taxon>
        <taxon>Candidatus Lucifugimonadaceae</taxon>
        <taxon>Candidatus Lucifugimonas</taxon>
    </lineage>
</organism>
<dbReference type="EMBL" id="CP046147">
    <property type="protein sequence ID" value="WFG39673.1"/>
    <property type="molecule type" value="Genomic_DNA"/>
</dbReference>
<evidence type="ECO:0000256" key="1">
    <source>
        <dbReference type="ARBA" id="ARBA00001964"/>
    </source>
</evidence>
<name>A0AAJ5ZEB7_9CHLR</name>
<dbReference type="PANTHER" id="PTHR43257">
    <property type="entry name" value="PYRUVATE DEHYDROGENASE E1 COMPONENT BETA SUBUNIT"/>
    <property type="match status" value="1"/>
</dbReference>
<dbReference type="InterPro" id="IPR005475">
    <property type="entry name" value="Transketolase-like_Pyr-bd"/>
</dbReference>
<comment type="cofactor">
    <cofactor evidence="1">
        <name>thiamine diphosphate</name>
        <dbReference type="ChEBI" id="CHEBI:58937"/>
    </cofactor>
</comment>
<dbReference type="EMBL" id="WMBE01000001">
    <property type="protein sequence ID" value="MDG0865578.1"/>
    <property type="molecule type" value="Genomic_DNA"/>
</dbReference>
<dbReference type="PANTHER" id="PTHR43257:SF2">
    <property type="entry name" value="PYRUVATE DEHYDROGENASE E1 COMPONENT SUBUNIT BETA"/>
    <property type="match status" value="1"/>
</dbReference>
<dbReference type="RefSeq" id="WP_342823612.1">
    <property type="nucleotide sequence ID" value="NZ_CP046146.1"/>
</dbReference>
<keyword evidence="7" id="KW-1185">Reference proteome</keyword>
<evidence type="ECO:0000313" key="6">
    <source>
        <dbReference type="EMBL" id="WFG39673.1"/>
    </source>
</evidence>
<evidence type="ECO:0000313" key="8">
    <source>
        <dbReference type="Proteomes" id="UP001321249"/>
    </source>
</evidence>
<evidence type="ECO:0000313" key="5">
    <source>
        <dbReference type="EMBL" id="MDG0865578.1"/>
    </source>
</evidence>
<proteinExistence type="predicted"/>
<dbReference type="Pfam" id="PF02780">
    <property type="entry name" value="Transketolase_C"/>
    <property type="match status" value="1"/>
</dbReference>
<accession>A0AAJ5ZEB7</accession>
<protein>
    <submittedName>
        <fullName evidence="6">Alpha-ketoacid dehydrogenase subunit beta</fullName>
    </submittedName>
</protein>
<dbReference type="InterPro" id="IPR009014">
    <property type="entry name" value="Transketo_C/PFOR_II"/>
</dbReference>
<dbReference type="SUPFAM" id="SSF52922">
    <property type="entry name" value="TK C-terminal domain-like"/>
    <property type="match status" value="1"/>
</dbReference>
<evidence type="ECO:0000259" key="4">
    <source>
        <dbReference type="SMART" id="SM00861"/>
    </source>
</evidence>
<evidence type="ECO:0000313" key="7">
    <source>
        <dbReference type="Proteomes" id="UP001219901"/>
    </source>
</evidence>
<dbReference type="InterPro" id="IPR033248">
    <property type="entry name" value="Transketolase_C"/>
</dbReference>
<dbReference type="InterPro" id="IPR029061">
    <property type="entry name" value="THDP-binding"/>
</dbReference>
<gene>
    <name evidence="5" type="ORF">GKO46_00640</name>
    <name evidence="6" type="ORF">GKO48_08585</name>
</gene>
<keyword evidence="3" id="KW-0786">Thiamine pyrophosphate</keyword>
<dbReference type="Proteomes" id="UP001219901">
    <property type="component" value="Chromosome"/>
</dbReference>
<evidence type="ECO:0000256" key="2">
    <source>
        <dbReference type="ARBA" id="ARBA00023002"/>
    </source>
</evidence>
<reference evidence="7 8" key="1">
    <citation type="submission" date="2019-11" db="EMBL/GenBank/DDBJ databases">
        <authorList>
            <person name="Cho J.-C."/>
        </authorList>
    </citation>
    <scope>NUCLEOTIDE SEQUENCE [LARGE SCALE GENOMIC DNA]</scope>
    <source>
        <strain evidence="6 7">JH1073</strain>
        <strain evidence="5 8">JH702</strain>
    </source>
</reference>
<dbReference type="Gene3D" id="3.40.50.970">
    <property type="match status" value="1"/>
</dbReference>
<dbReference type="Gene3D" id="3.40.50.920">
    <property type="match status" value="1"/>
</dbReference>
<feature type="domain" description="Transketolase-like pyrimidine-binding" evidence="4">
    <location>
        <begin position="4"/>
        <end position="176"/>
    </location>
</feature>
<reference evidence="7" key="3">
    <citation type="submission" date="2023-06" db="EMBL/GenBank/DDBJ databases">
        <title>Pangenomics reveal diversification of enzyme families and niche specialization in globally abundant SAR202 bacteria.</title>
        <authorList>
            <person name="Saw J.H.W."/>
        </authorList>
    </citation>
    <scope>NUCLEOTIDE SEQUENCE [LARGE SCALE GENOMIC DNA]</scope>
    <source>
        <strain evidence="7">JH1073</strain>
    </source>
</reference>
<dbReference type="Pfam" id="PF02779">
    <property type="entry name" value="Transket_pyr"/>
    <property type="match status" value="1"/>
</dbReference>
<reference evidence="6" key="2">
    <citation type="journal article" date="2023" name="Nat. Commun.">
        <title>Cultivation of marine bacteria of the SAR202 clade.</title>
        <authorList>
            <person name="Lim Y."/>
            <person name="Seo J.H."/>
            <person name="Giovannoni S.J."/>
            <person name="Kang I."/>
            <person name="Cho J.C."/>
        </authorList>
    </citation>
    <scope>NUCLEOTIDE SEQUENCE</scope>
    <source>
        <strain evidence="6">JH1073</strain>
    </source>
</reference>
<dbReference type="Proteomes" id="UP001321249">
    <property type="component" value="Unassembled WGS sequence"/>
</dbReference>
<keyword evidence="2" id="KW-0560">Oxidoreductase</keyword>
<dbReference type="SUPFAM" id="SSF52518">
    <property type="entry name" value="Thiamin diphosphate-binding fold (THDP-binding)"/>
    <property type="match status" value="1"/>
</dbReference>